<proteinExistence type="predicted"/>
<dbReference type="InterPro" id="IPR036047">
    <property type="entry name" value="F-box-like_dom_sf"/>
</dbReference>
<dbReference type="SUPFAM" id="SSF81383">
    <property type="entry name" value="F-box domain"/>
    <property type="match status" value="1"/>
</dbReference>
<dbReference type="Proteomes" id="UP001202328">
    <property type="component" value="Unassembled WGS sequence"/>
</dbReference>
<sequence>MDDIMDDEIPTSFEKPASSEEFRNWGELPHDVLCHIFQKLGAIDILFRAQSVCSMWRKVSKEPLLFRSIDTRDRWDLLEDYDMEKIAREAVDRSCGQLVEFSMEYFGSDELLTYIADKCGSLRYLRLVSCDKVSDDALINVAKKAFMLEELEICHCSFTEDMIKTVGKACPQLTSFRLNCRGFRLPHLESDEEALAIAENMPQLRHHLFGNKLTNVGLSAILDGCLHLESIDLRQCFNVNLEGDLLKSCGDRLIIVRLPNDSTDDYEFDDAMDESSEYSYYSDLDYDNELDYYDYPHSEYRIDDKDKYYYDYPHYRE</sequence>
<dbReference type="SMART" id="SM00256">
    <property type="entry name" value="FBOX"/>
    <property type="match status" value="1"/>
</dbReference>
<gene>
    <name evidence="2" type="ORF">MKW98_032226</name>
</gene>
<reference evidence="2" key="1">
    <citation type="submission" date="2022-04" db="EMBL/GenBank/DDBJ databases">
        <title>A functionally conserved STORR gene fusion in Papaver species that diverged 16.8 million years ago.</title>
        <authorList>
            <person name="Catania T."/>
        </authorList>
    </citation>
    <scope>NUCLEOTIDE SEQUENCE</scope>
    <source>
        <strain evidence="2">S-188037</strain>
    </source>
</reference>
<dbReference type="PANTHER" id="PTHR38926">
    <property type="entry name" value="F-BOX DOMAIN CONTAINING PROTEIN, EXPRESSED"/>
    <property type="match status" value="1"/>
</dbReference>
<feature type="domain" description="F-box" evidence="1">
    <location>
        <begin position="22"/>
        <end position="69"/>
    </location>
</feature>
<name>A0AAD4XEL8_9MAGN</name>
<comment type="caution">
    <text evidence="2">The sequence shown here is derived from an EMBL/GenBank/DDBJ whole genome shotgun (WGS) entry which is preliminary data.</text>
</comment>
<evidence type="ECO:0000313" key="3">
    <source>
        <dbReference type="Proteomes" id="UP001202328"/>
    </source>
</evidence>
<protein>
    <recommendedName>
        <fullName evidence="1">F-box domain-containing protein</fullName>
    </recommendedName>
</protein>
<dbReference type="PROSITE" id="PS50181">
    <property type="entry name" value="FBOX"/>
    <property type="match status" value="1"/>
</dbReference>
<dbReference type="Pfam" id="PF12937">
    <property type="entry name" value="F-box-like"/>
    <property type="match status" value="1"/>
</dbReference>
<dbReference type="EMBL" id="JAJJMB010011222">
    <property type="protein sequence ID" value="KAI3903572.1"/>
    <property type="molecule type" value="Genomic_DNA"/>
</dbReference>
<dbReference type="InterPro" id="IPR006553">
    <property type="entry name" value="Leu-rich_rpt_Cys-con_subtyp"/>
</dbReference>
<dbReference type="SUPFAM" id="SSF52047">
    <property type="entry name" value="RNI-like"/>
    <property type="match status" value="1"/>
</dbReference>
<dbReference type="AlphaFoldDB" id="A0AAD4XEL8"/>
<dbReference type="Gene3D" id="1.20.1280.50">
    <property type="match status" value="1"/>
</dbReference>
<evidence type="ECO:0000313" key="2">
    <source>
        <dbReference type="EMBL" id="KAI3903572.1"/>
    </source>
</evidence>
<dbReference type="InterPro" id="IPR032675">
    <property type="entry name" value="LRR_dom_sf"/>
</dbReference>
<organism evidence="2 3">
    <name type="scientific">Papaver atlanticum</name>
    <dbReference type="NCBI Taxonomy" id="357466"/>
    <lineage>
        <taxon>Eukaryota</taxon>
        <taxon>Viridiplantae</taxon>
        <taxon>Streptophyta</taxon>
        <taxon>Embryophyta</taxon>
        <taxon>Tracheophyta</taxon>
        <taxon>Spermatophyta</taxon>
        <taxon>Magnoliopsida</taxon>
        <taxon>Ranunculales</taxon>
        <taxon>Papaveraceae</taxon>
        <taxon>Papaveroideae</taxon>
        <taxon>Papaver</taxon>
    </lineage>
</organism>
<dbReference type="PANTHER" id="PTHR38926:SF2">
    <property type="entry name" value="F-BOX_LRR-REPEAT PROTEIN 21-RELATED"/>
    <property type="match status" value="1"/>
</dbReference>
<dbReference type="CDD" id="cd22164">
    <property type="entry name" value="F-box_AtSKIP19-like"/>
    <property type="match status" value="1"/>
</dbReference>
<evidence type="ECO:0000259" key="1">
    <source>
        <dbReference type="PROSITE" id="PS50181"/>
    </source>
</evidence>
<keyword evidence="3" id="KW-1185">Reference proteome</keyword>
<dbReference type="Gene3D" id="3.80.10.10">
    <property type="entry name" value="Ribonuclease Inhibitor"/>
    <property type="match status" value="1"/>
</dbReference>
<dbReference type="InterPro" id="IPR001810">
    <property type="entry name" value="F-box_dom"/>
</dbReference>
<dbReference type="SMART" id="SM00367">
    <property type="entry name" value="LRR_CC"/>
    <property type="match status" value="3"/>
</dbReference>
<accession>A0AAD4XEL8</accession>